<sequence>MGPRRQACGNDEDSDKDSDKDNDHVHDAAAALSTSFTSSAPLGDLSRRVRADADEERGGKSNVVSCGWRDWRR</sequence>
<feature type="compositionally biased region" description="Low complexity" evidence="1">
    <location>
        <begin position="28"/>
        <end position="40"/>
    </location>
</feature>
<evidence type="ECO:0000313" key="2">
    <source>
        <dbReference type="EMBL" id="PHH69785.1"/>
    </source>
</evidence>
<comment type="caution">
    <text evidence="2">The sequence shown here is derived from an EMBL/GenBank/DDBJ whole genome shotgun (WGS) entry which is preliminary data.</text>
</comment>
<name>A0A2C5YJV4_9HYPO</name>
<evidence type="ECO:0000256" key="1">
    <source>
        <dbReference type="SAM" id="MobiDB-lite"/>
    </source>
</evidence>
<feature type="region of interest" description="Disordered" evidence="1">
    <location>
        <begin position="1"/>
        <end position="73"/>
    </location>
</feature>
<proteinExistence type="predicted"/>
<dbReference type="Proteomes" id="UP000224854">
    <property type="component" value="Unassembled WGS sequence"/>
</dbReference>
<keyword evidence="3" id="KW-1185">Reference proteome</keyword>
<feature type="compositionally biased region" description="Basic and acidic residues" evidence="1">
    <location>
        <begin position="45"/>
        <end position="59"/>
    </location>
</feature>
<evidence type="ECO:0000313" key="3">
    <source>
        <dbReference type="Proteomes" id="UP000224854"/>
    </source>
</evidence>
<reference evidence="2 3" key="1">
    <citation type="submission" date="2017-06" db="EMBL/GenBank/DDBJ databases">
        <title>Ant-infecting Ophiocordyceps genomes reveal a high diversity of potential behavioral manipulation genes and a possible major role for enterotoxins.</title>
        <authorList>
            <person name="De Bekker C."/>
            <person name="Evans H.C."/>
            <person name="Brachmann A."/>
            <person name="Hughes D.P."/>
        </authorList>
    </citation>
    <scope>NUCLEOTIDE SEQUENCE [LARGE SCALE GENOMIC DNA]</scope>
    <source>
        <strain evidence="2 3">1348a</strain>
    </source>
</reference>
<accession>A0A2C5YJV4</accession>
<feature type="compositionally biased region" description="Basic and acidic residues" evidence="1">
    <location>
        <begin position="17"/>
        <end position="27"/>
    </location>
</feature>
<organism evidence="2 3">
    <name type="scientific">Ophiocordyceps australis</name>
    <dbReference type="NCBI Taxonomy" id="1399860"/>
    <lineage>
        <taxon>Eukaryota</taxon>
        <taxon>Fungi</taxon>
        <taxon>Dikarya</taxon>
        <taxon>Ascomycota</taxon>
        <taxon>Pezizomycotina</taxon>
        <taxon>Sordariomycetes</taxon>
        <taxon>Hypocreomycetidae</taxon>
        <taxon>Hypocreales</taxon>
        <taxon>Ophiocordycipitaceae</taxon>
        <taxon>Ophiocordyceps</taxon>
    </lineage>
</organism>
<dbReference type="AlphaFoldDB" id="A0A2C5YJV4"/>
<dbReference type="EMBL" id="NJEU01000888">
    <property type="protein sequence ID" value="PHH69785.1"/>
    <property type="molecule type" value="Genomic_DNA"/>
</dbReference>
<protein>
    <submittedName>
        <fullName evidence="2">Uncharacterized protein</fullName>
    </submittedName>
</protein>
<gene>
    <name evidence="2" type="ORF">CDD82_7513</name>
</gene>